<dbReference type="EMBL" id="GGEC01065639">
    <property type="protein sequence ID" value="MBX46123.1"/>
    <property type="molecule type" value="Transcribed_RNA"/>
</dbReference>
<protein>
    <submittedName>
        <fullName evidence="1">Uncharacterized protein</fullName>
    </submittedName>
</protein>
<name>A0A2P2NUK9_RHIMU</name>
<proteinExistence type="predicted"/>
<evidence type="ECO:0000313" key="1">
    <source>
        <dbReference type="EMBL" id="MBX46123.1"/>
    </source>
</evidence>
<reference evidence="1" key="1">
    <citation type="submission" date="2018-02" db="EMBL/GenBank/DDBJ databases">
        <title>Rhizophora mucronata_Transcriptome.</title>
        <authorList>
            <person name="Meera S.P."/>
            <person name="Sreeshan A."/>
            <person name="Augustine A."/>
        </authorList>
    </citation>
    <scope>NUCLEOTIDE SEQUENCE</scope>
    <source>
        <tissue evidence="1">Leaf</tissue>
    </source>
</reference>
<accession>A0A2P2NUK9</accession>
<dbReference type="AlphaFoldDB" id="A0A2P2NUK9"/>
<sequence>MHQNSCPSNFSHNSWAWLQCCSSTRCLDLGLSDSYASEIVSILYSCNFDIDKG</sequence>
<organism evidence="1">
    <name type="scientific">Rhizophora mucronata</name>
    <name type="common">Asiatic mangrove</name>
    <dbReference type="NCBI Taxonomy" id="61149"/>
    <lineage>
        <taxon>Eukaryota</taxon>
        <taxon>Viridiplantae</taxon>
        <taxon>Streptophyta</taxon>
        <taxon>Embryophyta</taxon>
        <taxon>Tracheophyta</taxon>
        <taxon>Spermatophyta</taxon>
        <taxon>Magnoliopsida</taxon>
        <taxon>eudicotyledons</taxon>
        <taxon>Gunneridae</taxon>
        <taxon>Pentapetalae</taxon>
        <taxon>rosids</taxon>
        <taxon>fabids</taxon>
        <taxon>Malpighiales</taxon>
        <taxon>Rhizophoraceae</taxon>
        <taxon>Rhizophora</taxon>
    </lineage>
</organism>